<gene>
    <name evidence="1" type="ORF">LEP48_18145</name>
</gene>
<proteinExistence type="predicted"/>
<sequence>MTGPVTAPGFDDVAARARMVPLLPCGDVDEMAGFWTALGLELTYRQVRPNPCIGLARGEIALQYYGMPEWDPDASHSTCVIAVPDTEPVYQAFAAGLRALHGRLPVSGAPRVTRPRERANNAGLSGFSLVDPAGNWVRVSRLPDDATPVVVGEGGTTTWTSAGGGPLARATENAVVVGDSHGDVAQARKTLAGAVRRSRAGTTAPPVAELAPALAYLVELAVRAGAPDDARATFAELEGLAHGATTAEERAAVAVPLAEASATLRDA</sequence>
<dbReference type="SUPFAM" id="SSF54593">
    <property type="entry name" value="Glyoxalase/Bleomycin resistance protein/Dihydroxybiphenyl dioxygenase"/>
    <property type="match status" value="1"/>
</dbReference>
<evidence type="ECO:0000313" key="1">
    <source>
        <dbReference type="EMBL" id="MCA5895252.1"/>
    </source>
</evidence>
<dbReference type="EMBL" id="JAIXCQ010000021">
    <property type="protein sequence ID" value="MCA5895252.1"/>
    <property type="molecule type" value="Genomic_DNA"/>
</dbReference>
<name>A0ABS7ZL80_9MICO</name>
<keyword evidence="2" id="KW-1185">Reference proteome</keyword>
<organism evidence="1 2">
    <name type="scientific">Isoptericola luteus</name>
    <dbReference type="NCBI Taxonomy" id="2879484"/>
    <lineage>
        <taxon>Bacteria</taxon>
        <taxon>Bacillati</taxon>
        <taxon>Actinomycetota</taxon>
        <taxon>Actinomycetes</taxon>
        <taxon>Micrococcales</taxon>
        <taxon>Promicromonosporaceae</taxon>
        <taxon>Isoptericola</taxon>
    </lineage>
</organism>
<dbReference type="RefSeq" id="WP_225566968.1">
    <property type="nucleotide sequence ID" value="NZ_JAIXCQ010000021.1"/>
</dbReference>
<protein>
    <recommendedName>
        <fullName evidence="3">VOC family protein</fullName>
    </recommendedName>
</protein>
<reference evidence="1 2" key="1">
    <citation type="submission" date="2021-09" db="EMBL/GenBank/DDBJ databases">
        <title>Isoptericola luteus sp. nov., a novel bacterium isolated from Harbin, the capital city of Heilongjiang province.</title>
        <authorList>
            <person name="Li J."/>
        </authorList>
    </citation>
    <scope>NUCLEOTIDE SEQUENCE [LARGE SCALE GENOMIC DNA]</scope>
    <source>
        <strain evidence="1 2">NEAU-Y5</strain>
    </source>
</reference>
<accession>A0ABS7ZL80</accession>
<evidence type="ECO:0000313" key="2">
    <source>
        <dbReference type="Proteomes" id="UP001319870"/>
    </source>
</evidence>
<dbReference type="Proteomes" id="UP001319870">
    <property type="component" value="Unassembled WGS sequence"/>
</dbReference>
<evidence type="ECO:0008006" key="3">
    <source>
        <dbReference type="Google" id="ProtNLM"/>
    </source>
</evidence>
<dbReference type="InterPro" id="IPR029068">
    <property type="entry name" value="Glyas_Bleomycin-R_OHBP_Dase"/>
</dbReference>
<comment type="caution">
    <text evidence="1">The sequence shown here is derived from an EMBL/GenBank/DDBJ whole genome shotgun (WGS) entry which is preliminary data.</text>
</comment>
<dbReference type="Gene3D" id="3.10.180.10">
    <property type="entry name" value="2,3-Dihydroxybiphenyl 1,2-Dioxygenase, domain 1"/>
    <property type="match status" value="1"/>
</dbReference>